<evidence type="ECO:0000313" key="1">
    <source>
        <dbReference type="EMBL" id="GGH26766.1"/>
    </source>
</evidence>
<proteinExistence type="predicted"/>
<dbReference type="EMBL" id="BMIA01000001">
    <property type="protein sequence ID" value="GGH26766.1"/>
    <property type="molecule type" value="Genomic_DNA"/>
</dbReference>
<evidence type="ECO:0000313" key="2">
    <source>
        <dbReference type="Proteomes" id="UP000600214"/>
    </source>
</evidence>
<sequence>MNSEKRMTTSGMTSSAVFYAVYDSDGSEQVLGRELAFIEQRIGSGRDSDPHSSDEVYFDSLYEAKIFVRDNFLFGAEYFSSKQLNDPDNVLYALADKFTYLMT</sequence>
<reference evidence="2" key="1">
    <citation type="journal article" date="2019" name="Int. J. Syst. Evol. Microbiol.">
        <title>The Global Catalogue of Microorganisms (GCM) 10K type strain sequencing project: providing services to taxonomists for standard genome sequencing and annotation.</title>
        <authorList>
            <consortium name="The Broad Institute Genomics Platform"/>
            <consortium name="The Broad Institute Genome Sequencing Center for Infectious Disease"/>
            <person name="Wu L."/>
            <person name="Ma J."/>
        </authorList>
    </citation>
    <scope>NUCLEOTIDE SEQUENCE [LARGE SCALE GENOMIC DNA]</scope>
    <source>
        <strain evidence="2">CGMCC 1.15288</strain>
    </source>
</reference>
<dbReference type="RefSeq" id="WP_188929641.1">
    <property type="nucleotide sequence ID" value="NZ_BMIA01000001.1"/>
</dbReference>
<dbReference type="Proteomes" id="UP000600214">
    <property type="component" value="Unassembled WGS sequence"/>
</dbReference>
<keyword evidence="2" id="KW-1185">Reference proteome</keyword>
<name>A0ABQ1YJA1_9BACT</name>
<accession>A0ABQ1YJA1</accession>
<protein>
    <submittedName>
        <fullName evidence="1">Uncharacterized protein</fullName>
    </submittedName>
</protein>
<organism evidence="1 2">
    <name type="scientific">Dyadobacter endophyticus</name>
    <dbReference type="NCBI Taxonomy" id="1749036"/>
    <lineage>
        <taxon>Bacteria</taxon>
        <taxon>Pseudomonadati</taxon>
        <taxon>Bacteroidota</taxon>
        <taxon>Cytophagia</taxon>
        <taxon>Cytophagales</taxon>
        <taxon>Spirosomataceae</taxon>
        <taxon>Dyadobacter</taxon>
    </lineage>
</organism>
<gene>
    <name evidence="1" type="ORF">GCM10007423_12000</name>
</gene>
<comment type="caution">
    <text evidence="1">The sequence shown here is derived from an EMBL/GenBank/DDBJ whole genome shotgun (WGS) entry which is preliminary data.</text>
</comment>